<evidence type="ECO:0000256" key="1">
    <source>
        <dbReference type="SAM" id="Phobius"/>
    </source>
</evidence>
<keyword evidence="1" id="KW-0472">Membrane</keyword>
<name>F7PVX4_9MOLU</name>
<evidence type="ECO:0000313" key="3">
    <source>
        <dbReference type="Proteomes" id="UP000005707"/>
    </source>
</evidence>
<organism evidence="2 3">
    <name type="scientific">Haloplasma contractile SSD-17B</name>
    <dbReference type="NCBI Taxonomy" id="1033810"/>
    <lineage>
        <taxon>Bacteria</taxon>
        <taxon>Bacillati</taxon>
        <taxon>Mycoplasmatota</taxon>
        <taxon>Mollicutes</taxon>
        <taxon>Haloplasmatales</taxon>
        <taxon>Haloplasmataceae</taxon>
        <taxon>Haloplasma</taxon>
    </lineage>
</organism>
<protein>
    <submittedName>
        <fullName evidence="2">Uncharacterized protein</fullName>
    </submittedName>
</protein>
<reference evidence="2 3" key="1">
    <citation type="journal article" date="2011" name="J. Bacteriol.">
        <title>Genome sequence of Haloplasma contractile, an unusual contractile bacterium from a deep-sea anoxic brine lake.</title>
        <authorList>
            <person name="Antunes A."/>
            <person name="Alam I."/>
            <person name="El Dorry H."/>
            <person name="Siam R."/>
            <person name="Robertson A."/>
            <person name="Bajic V.B."/>
            <person name="Stingl U."/>
        </authorList>
    </citation>
    <scope>NUCLEOTIDE SEQUENCE [LARGE SCALE GENOMIC DNA]</scope>
    <source>
        <strain evidence="2 3">SSD-17B</strain>
    </source>
</reference>
<sequence>MKRVLIIIGTIVLILASIIFWRNIFGFYHEVVRRDVVDLGGYGYENVHDMAFDQDGNLYVLSVSKKEIKTEDGFGKLSFMVLISKINEKKRVEWSLPIKEINGSELTELHTLNLSELTVSEDEEVFFLVQYQEHKDSVYKRNDFIIRVYDQGKKVKAADISKEDLVAKKLLFHDDMLYTFYNSTYSNKNLNTLKYETRNAIDLDFVANQIVTVNAYSKINEMVIHEGNIFFLTSLTDHTTTDSVLTSFRLHKLSIEDHQYKLLDSTLKSTSYAFTAINDSRIIYTTVNDLWRIDKININGYDFKHGKLLTKQEIELQNTDNRLRGIAVDDRNHIFVYGSKDAPNFVDSYYEEYDLDSELKSEYAASIGGVDSIHKFESNDKGDVAFVISTDRVRDMDYFYSSGNLYADHIIRYRKLK</sequence>
<dbReference type="STRING" id="1033810.HLPCO_001042"/>
<dbReference type="SUPFAM" id="SSF101898">
    <property type="entry name" value="NHL repeat"/>
    <property type="match status" value="1"/>
</dbReference>
<feature type="transmembrane region" description="Helical" evidence="1">
    <location>
        <begin position="6"/>
        <end position="25"/>
    </location>
</feature>
<dbReference type="EMBL" id="AFNU02000003">
    <property type="protein sequence ID" value="ERJ12702.1"/>
    <property type="molecule type" value="Genomic_DNA"/>
</dbReference>
<keyword evidence="1" id="KW-1133">Transmembrane helix</keyword>
<keyword evidence="1" id="KW-0812">Transmembrane</keyword>
<comment type="caution">
    <text evidence="2">The sequence shown here is derived from an EMBL/GenBank/DDBJ whole genome shotgun (WGS) entry which is preliminary data.</text>
</comment>
<evidence type="ECO:0000313" key="2">
    <source>
        <dbReference type="EMBL" id="ERJ12702.1"/>
    </source>
</evidence>
<proteinExistence type="predicted"/>
<accession>F7PVX4</accession>
<gene>
    <name evidence="2" type="ORF">HLPCO_001042</name>
</gene>
<dbReference type="Proteomes" id="UP000005707">
    <property type="component" value="Unassembled WGS sequence"/>
</dbReference>
<dbReference type="eggNOG" id="ENOG5034BE4">
    <property type="taxonomic scope" value="Bacteria"/>
</dbReference>
<keyword evidence="3" id="KW-1185">Reference proteome</keyword>
<reference evidence="2 3" key="2">
    <citation type="journal article" date="2013" name="PLoS ONE">
        <title>INDIGO - INtegrated Data Warehouse of MIcrobial GenOmes with Examples from the Red Sea Extremophiles.</title>
        <authorList>
            <person name="Alam I."/>
            <person name="Antunes A."/>
            <person name="Kamau A.A."/>
            <person name="Ba Alawi W."/>
            <person name="Kalkatawi M."/>
            <person name="Stingl U."/>
            <person name="Bajic V.B."/>
        </authorList>
    </citation>
    <scope>NUCLEOTIDE SEQUENCE [LARGE SCALE GENOMIC DNA]</scope>
    <source>
        <strain evidence="2 3">SSD-17B</strain>
    </source>
</reference>
<dbReference type="InParanoid" id="F7PVX4"/>
<dbReference type="AlphaFoldDB" id="F7PVX4"/>
<dbReference type="RefSeq" id="WP_008825888.1">
    <property type="nucleotide sequence ID" value="NZ_AFNU02000003.1"/>
</dbReference>